<proteinExistence type="predicted"/>
<feature type="domain" description="N-acetyltransferase" evidence="3">
    <location>
        <begin position="11"/>
        <end position="164"/>
    </location>
</feature>
<dbReference type="InterPro" id="IPR000182">
    <property type="entry name" value="GNAT_dom"/>
</dbReference>
<evidence type="ECO:0000259" key="3">
    <source>
        <dbReference type="PROSITE" id="PS51186"/>
    </source>
</evidence>
<dbReference type="CDD" id="cd04301">
    <property type="entry name" value="NAT_SF"/>
    <property type="match status" value="1"/>
</dbReference>
<dbReference type="Gene3D" id="3.40.630.30">
    <property type="match status" value="1"/>
</dbReference>
<reference evidence="4 5" key="1">
    <citation type="submission" date="2024-02" db="EMBL/GenBank/DDBJ databases">
        <title>Deinococcus carri NBRC 110142.</title>
        <authorList>
            <person name="Ichikawa N."/>
            <person name="Katano-Makiyama Y."/>
            <person name="Hidaka K."/>
        </authorList>
    </citation>
    <scope>NUCLEOTIDE SEQUENCE [LARGE SCALE GENOMIC DNA]</scope>
    <source>
        <strain evidence="4 5">NBRC 110142</strain>
    </source>
</reference>
<dbReference type="Proteomes" id="UP001401887">
    <property type="component" value="Unassembled WGS sequence"/>
</dbReference>
<gene>
    <name evidence="4" type="primary">eis</name>
    <name evidence="4" type="ORF">Dcar01_01904</name>
</gene>
<protein>
    <submittedName>
        <fullName evidence="4">N-acetyltransferase Eis</fullName>
    </submittedName>
</protein>
<dbReference type="InterPro" id="IPR050832">
    <property type="entry name" value="Bact_Acetyltransf"/>
</dbReference>
<keyword evidence="5" id="KW-1185">Reference proteome</keyword>
<evidence type="ECO:0000256" key="2">
    <source>
        <dbReference type="ARBA" id="ARBA00023315"/>
    </source>
</evidence>
<evidence type="ECO:0000313" key="5">
    <source>
        <dbReference type="Proteomes" id="UP001401887"/>
    </source>
</evidence>
<dbReference type="Pfam" id="PF13673">
    <property type="entry name" value="Acetyltransf_10"/>
    <property type="match status" value="1"/>
</dbReference>
<evidence type="ECO:0000313" key="4">
    <source>
        <dbReference type="EMBL" id="GAA5513178.1"/>
    </source>
</evidence>
<keyword evidence="2" id="KW-0012">Acyltransferase</keyword>
<dbReference type="SUPFAM" id="SSF55729">
    <property type="entry name" value="Acyl-CoA N-acyltransferases (Nat)"/>
    <property type="match status" value="1"/>
</dbReference>
<keyword evidence="1" id="KW-0808">Transferase</keyword>
<name>A0ABP9W746_9DEIO</name>
<dbReference type="EMBL" id="BAABRP010000006">
    <property type="protein sequence ID" value="GAA5513178.1"/>
    <property type="molecule type" value="Genomic_DNA"/>
</dbReference>
<evidence type="ECO:0000256" key="1">
    <source>
        <dbReference type="ARBA" id="ARBA00022679"/>
    </source>
</evidence>
<organism evidence="4 5">
    <name type="scientific">Deinococcus carri</name>
    <dbReference type="NCBI Taxonomy" id="1211323"/>
    <lineage>
        <taxon>Bacteria</taxon>
        <taxon>Thermotogati</taxon>
        <taxon>Deinococcota</taxon>
        <taxon>Deinococci</taxon>
        <taxon>Deinococcales</taxon>
        <taxon>Deinococcaceae</taxon>
        <taxon>Deinococcus</taxon>
    </lineage>
</organism>
<sequence length="164" mass="17949">MTPQVKLPAGYTLRTALPDDAETIQAQRDAMFADMGKEVHKVEAVSATALGWHRRMLQVGLYEGVLMHAGADIVAGAGLLWRDWPPNPDTAEQTRAYLLNVYVQPQHRGQGLAWVLVQTLLTRCASRGVNIVSLHASEAGRPIYEGLGFRASSEMELLLPEGIC</sequence>
<dbReference type="PANTHER" id="PTHR43877">
    <property type="entry name" value="AMINOALKYLPHOSPHONATE N-ACETYLTRANSFERASE-RELATED-RELATED"/>
    <property type="match status" value="1"/>
</dbReference>
<dbReference type="InterPro" id="IPR016181">
    <property type="entry name" value="Acyl_CoA_acyltransferase"/>
</dbReference>
<comment type="caution">
    <text evidence="4">The sequence shown here is derived from an EMBL/GenBank/DDBJ whole genome shotgun (WGS) entry which is preliminary data.</text>
</comment>
<dbReference type="PROSITE" id="PS51186">
    <property type="entry name" value="GNAT"/>
    <property type="match status" value="1"/>
</dbReference>
<dbReference type="RefSeq" id="WP_345464428.1">
    <property type="nucleotide sequence ID" value="NZ_BAABRP010000006.1"/>
</dbReference>
<accession>A0ABP9W746</accession>